<dbReference type="InterPro" id="IPR040276">
    <property type="entry name" value="At4g26450-like"/>
</dbReference>
<dbReference type="EnsemblPlants" id="KQJ99821">
    <property type="protein sequence ID" value="KQJ99821"/>
    <property type="gene ID" value="BRADI_3g45410v3"/>
</dbReference>
<protein>
    <submittedName>
        <fullName evidence="2 3">Uncharacterized protein</fullName>
    </submittedName>
</protein>
<dbReference type="Gramene" id="KQJ99821">
    <property type="protein sequence ID" value="KQJ99821"/>
    <property type="gene ID" value="BRADI_3g45410v3"/>
</dbReference>
<proteinExistence type="predicted"/>
<dbReference type="EnsemblPlants" id="KQJ99822">
    <property type="protein sequence ID" value="KQJ99822"/>
    <property type="gene ID" value="BRADI_3g45410v3"/>
</dbReference>
<dbReference type="PANTHER" id="PTHR36056">
    <property type="entry name" value="PROTEIN, PUTATIVE-RELATED"/>
    <property type="match status" value="1"/>
</dbReference>
<gene>
    <name evidence="3" type="primary">LOC100830652</name>
    <name evidence="2" type="ORF">BRADI_3g45410v3</name>
</gene>
<feature type="region of interest" description="Disordered" evidence="1">
    <location>
        <begin position="243"/>
        <end position="287"/>
    </location>
</feature>
<feature type="compositionally biased region" description="Pro residues" evidence="1">
    <location>
        <begin position="89"/>
        <end position="104"/>
    </location>
</feature>
<dbReference type="EMBL" id="CM000882">
    <property type="protein sequence ID" value="KQJ99822.1"/>
    <property type="molecule type" value="Genomic_DNA"/>
</dbReference>
<feature type="compositionally biased region" description="Pro residues" evidence="1">
    <location>
        <begin position="35"/>
        <end position="51"/>
    </location>
</feature>
<dbReference type="GeneID" id="100830652"/>
<feature type="compositionally biased region" description="Low complexity" evidence="1">
    <location>
        <begin position="276"/>
        <end position="285"/>
    </location>
</feature>
<dbReference type="Gramene" id="KQJ99822">
    <property type="protein sequence ID" value="KQJ99822"/>
    <property type="gene ID" value="BRADI_3g45410v3"/>
</dbReference>
<reference evidence="3" key="3">
    <citation type="submission" date="2018-08" db="UniProtKB">
        <authorList>
            <consortium name="EnsemblPlants"/>
        </authorList>
    </citation>
    <scope>IDENTIFICATION</scope>
    <source>
        <strain evidence="3">cv. Bd21</strain>
    </source>
</reference>
<dbReference type="OrthoDB" id="765741at2759"/>
<feature type="region of interest" description="Disordered" evidence="1">
    <location>
        <begin position="73"/>
        <end position="220"/>
    </location>
</feature>
<reference evidence="2 3" key="1">
    <citation type="journal article" date="2010" name="Nature">
        <title>Genome sequencing and analysis of the model grass Brachypodium distachyon.</title>
        <authorList>
            <consortium name="International Brachypodium Initiative"/>
        </authorList>
    </citation>
    <scope>NUCLEOTIDE SEQUENCE [LARGE SCALE GENOMIC DNA]</scope>
    <source>
        <strain evidence="2 3">Bd21</strain>
    </source>
</reference>
<keyword evidence="4" id="KW-1185">Reference proteome</keyword>
<feature type="compositionally biased region" description="Low complexity" evidence="1">
    <location>
        <begin position="123"/>
        <end position="142"/>
    </location>
</feature>
<evidence type="ECO:0000313" key="2">
    <source>
        <dbReference type="EMBL" id="KQJ99822.1"/>
    </source>
</evidence>
<organism evidence="2">
    <name type="scientific">Brachypodium distachyon</name>
    <name type="common">Purple false brome</name>
    <name type="synonym">Trachynia distachya</name>
    <dbReference type="NCBI Taxonomy" id="15368"/>
    <lineage>
        <taxon>Eukaryota</taxon>
        <taxon>Viridiplantae</taxon>
        <taxon>Streptophyta</taxon>
        <taxon>Embryophyta</taxon>
        <taxon>Tracheophyta</taxon>
        <taxon>Spermatophyta</taxon>
        <taxon>Magnoliopsida</taxon>
        <taxon>Liliopsida</taxon>
        <taxon>Poales</taxon>
        <taxon>Poaceae</taxon>
        <taxon>BOP clade</taxon>
        <taxon>Pooideae</taxon>
        <taxon>Stipodae</taxon>
        <taxon>Brachypodieae</taxon>
        <taxon>Brachypodium</taxon>
    </lineage>
</organism>
<dbReference type="RefSeq" id="XP_010235518.1">
    <property type="nucleotide sequence ID" value="XM_010237216.3"/>
</dbReference>
<dbReference type="AlphaFoldDB" id="A0A0Q3FKP0"/>
<evidence type="ECO:0000313" key="3">
    <source>
        <dbReference type="EnsemblPlants" id="KQJ99821"/>
    </source>
</evidence>
<dbReference type="KEGG" id="bdi:100830652"/>
<dbReference type="EMBL" id="CM000882">
    <property type="protein sequence ID" value="KQJ99821.1"/>
    <property type="molecule type" value="Genomic_DNA"/>
</dbReference>
<name>A0A0Q3FKP0_BRADI</name>
<feature type="region of interest" description="Disordered" evidence="1">
    <location>
        <begin position="1"/>
        <end position="52"/>
    </location>
</feature>
<dbReference type="FunCoup" id="A0A0Q3FKP0">
    <property type="interactions" value="900"/>
</dbReference>
<dbReference type="PANTHER" id="PTHR36056:SF2">
    <property type="entry name" value="OS02G0550000 PROTEIN"/>
    <property type="match status" value="1"/>
</dbReference>
<accession>A0A0Q3FKP0</accession>
<dbReference type="Proteomes" id="UP000008810">
    <property type="component" value="Chromosome 3"/>
</dbReference>
<feature type="compositionally biased region" description="Pro residues" evidence="1">
    <location>
        <begin position="9"/>
        <end position="18"/>
    </location>
</feature>
<evidence type="ECO:0000256" key="1">
    <source>
        <dbReference type="SAM" id="MobiDB-lite"/>
    </source>
</evidence>
<dbReference type="ExpressionAtlas" id="A0A0Q3FKP0">
    <property type="expression patterns" value="baseline and differential"/>
</dbReference>
<feature type="compositionally biased region" description="Basic and acidic residues" evidence="1">
    <location>
        <begin position="160"/>
        <end position="181"/>
    </location>
</feature>
<evidence type="ECO:0000313" key="4">
    <source>
        <dbReference type="Proteomes" id="UP000008810"/>
    </source>
</evidence>
<feature type="compositionally biased region" description="Basic and acidic residues" evidence="1">
    <location>
        <begin position="264"/>
        <end position="275"/>
    </location>
</feature>
<dbReference type="RefSeq" id="XP_010235519.1">
    <property type="nucleotide sequence ID" value="XM_010237217.3"/>
</dbReference>
<reference evidence="2" key="2">
    <citation type="submission" date="2017-06" db="EMBL/GenBank/DDBJ databases">
        <title>WGS assembly of Brachypodium distachyon.</title>
        <authorList>
            <consortium name="The International Brachypodium Initiative"/>
            <person name="Lucas S."/>
            <person name="Harmon-Smith M."/>
            <person name="Lail K."/>
            <person name="Tice H."/>
            <person name="Grimwood J."/>
            <person name="Bruce D."/>
            <person name="Barry K."/>
            <person name="Shu S."/>
            <person name="Lindquist E."/>
            <person name="Wang M."/>
            <person name="Pitluck S."/>
            <person name="Vogel J.P."/>
            <person name="Garvin D.F."/>
            <person name="Mockler T.C."/>
            <person name="Schmutz J."/>
            <person name="Rokhsar D."/>
            <person name="Bevan M.W."/>
        </authorList>
    </citation>
    <scope>NUCLEOTIDE SEQUENCE</scope>
    <source>
        <strain evidence="2">Bd21</strain>
    </source>
</reference>
<sequence>MQYHHRSRLPPPPPPPPFGRGGGAVYPRGHRQLYAPPPPRPPLPAPPPPPQRRYEVLMEAGRLAAEYLVSTGVLPPSSLHRGSGDAWTVPPPPPPPMSIPPPPLQKQQEPPAFYGRRRYENVYSNNNPGSRPRRNSNTSSSGSRDDYSNGGSYNGRGKRKYGEYRRGYSDWGRDREKERGRSSSNGRRHEEDDDEDGAPGFRRDRRGSGGNDEARSCVTEEIREATPLMVKDVVDMEMEDIRSNAVSSSDDVRKDADALSAVHTENEEGETKENKVSSSESEVVEQGVDTNGDVSKVMEAERKLLLDGKVVDEKAEDNGKVLCETSLDRITLDDDATNLENGLHVDRRNLLQHCGFAKAPTRPRSVRAHRNIVTETANRVFSGEASQMAVNEVGEEKLLTNIQSDSREDEFHQENNGSSAACNETVAPMPLQENRTSDVTENMREDKNNAQLHLVQQHKEETDVSSLTTAQKDSFMQENDMSPLTASREDVMIQETNLSMLTDTHEDSLIEETNLSPKIKFQSHSLIEETNLSPSIDVTDQHKDSFIKETDLSPKIKFQSHSLIEETNLSPLIDVTDQHKDSFIKETDLSPLTASHKVSLMQETALPPIMSSDEHNLNLQFKEGSQICDIEILPQDVDLIELSHQRDIAGAELLSIVEAEDIIKMEEEKLDQSRSFEIHNNPGLGQSSAQVSSADPHKLLQGDFGASKLEEMNPELCQASLDSKAVQVIGIEDETNIEVAGFDSSKAKNEMICSSMDDLLHPGIHTDELPVIQDGYNFTLSDYLGDDIPCYTSMQPDLQAGICSNDSEGIASMDDSIYGSLTDIGFMDVWDQPAEDFAKFF</sequence>